<gene>
    <name evidence="1" type="ORF">AF332_07605</name>
</gene>
<evidence type="ECO:0000313" key="1">
    <source>
        <dbReference type="EMBL" id="KON86673.1"/>
    </source>
</evidence>
<dbReference type="Proteomes" id="UP000037109">
    <property type="component" value="Unassembled WGS sequence"/>
</dbReference>
<dbReference type="STRING" id="1459.AF332_07605"/>
<name>A0A0M0GA80_SPOGL</name>
<reference evidence="2" key="1">
    <citation type="submission" date="2015-07" db="EMBL/GenBank/DDBJ databases">
        <title>Fjat-10036 dsm4.</title>
        <authorList>
            <person name="Liu B."/>
            <person name="Wang J."/>
            <person name="Zhu Y."/>
            <person name="Liu G."/>
            <person name="Chen Q."/>
            <person name="Chen Z."/>
            <person name="Lan J."/>
            <person name="Che J."/>
            <person name="Ge C."/>
            <person name="Shi H."/>
            <person name="Pan Z."/>
            <person name="Liu X."/>
        </authorList>
    </citation>
    <scope>NUCLEOTIDE SEQUENCE [LARGE SCALE GENOMIC DNA]</scope>
    <source>
        <strain evidence="2">DSM 4</strain>
    </source>
</reference>
<organism evidence="1 2">
    <name type="scientific">Sporosarcina globispora</name>
    <name type="common">Bacillus globisporus</name>
    <dbReference type="NCBI Taxonomy" id="1459"/>
    <lineage>
        <taxon>Bacteria</taxon>
        <taxon>Bacillati</taxon>
        <taxon>Bacillota</taxon>
        <taxon>Bacilli</taxon>
        <taxon>Bacillales</taxon>
        <taxon>Caryophanaceae</taxon>
        <taxon>Sporosarcina</taxon>
    </lineage>
</organism>
<proteinExistence type="predicted"/>
<dbReference type="EMBL" id="LGUF01000007">
    <property type="protein sequence ID" value="KON86673.1"/>
    <property type="molecule type" value="Genomic_DNA"/>
</dbReference>
<keyword evidence="2" id="KW-1185">Reference proteome</keyword>
<dbReference type="AlphaFoldDB" id="A0A0M0GA80"/>
<comment type="caution">
    <text evidence="1">The sequence shown here is derived from an EMBL/GenBank/DDBJ whole genome shotgun (WGS) entry which is preliminary data.</text>
</comment>
<dbReference type="PATRIC" id="fig|1459.3.peg.1603"/>
<protein>
    <submittedName>
        <fullName evidence="1">Uncharacterized protein</fullName>
    </submittedName>
</protein>
<sequence length="83" mass="9242">MCCSPRYPHEVHSLKISHSGSIAALGKKEEVFCLLKSNENLLQGKEKPTKIVLGFEIVPEKKIPANIKYVKRGVISCRGPYGF</sequence>
<evidence type="ECO:0000313" key="2">
    <source>
        <dbReference type="Proteomes" id="UP000037109"/>
    </source>
</evidence>
<accession>A0A0M0GA80</accession>